<dbReference type="Proteomes" id="UP000263517">
    <property type="component" value="Unassembled WGS sequence"/>
</dbReference>
<dbReference type="Pfam" id="PF09982">
    <property type="entry name" value="LpxR"/>
    <property type="match status" value="1"/>
</dbReference>
<evidence type="ECO:0000313" key="2">
    <source>
        <dbReference type="Proteomes" id="UP000263517"/>
    </source>
</evidence>
<accession>A0A350P915</accession>
<reference evidence="1 2" key="1">
    <citation type="journal article" date="2018" name="Nat. Biotechnol.">
        <title>A standardized bacterial taxonomy based on genome phylogeny substantially revises the tree of life.</title>
        <authorList>
            <person name="Parks D.H."/>
            <person name="Chuvochina M."/>
            <person name="Waite D.W."/>
            <person name="Rinke C."/>
            <person name="Skarshewski A."/>
            <person name="Chaumeil P.A."/>
            <person name="Hugenholtz P."/>
        </authorList>
    </citation>
    <scope>NUCLEOTIDE SEQUENCE [LARGE SCALE GENOMIC DNA]</scope>
    <source>
        <strain evidence="1">UBA11978</strain>
    </source>
</reference>
<dbReference type="AlphaFoldDB" id="A0A350P915"/>
<dbReference type="InterPro" id="IPR037107">
    <property type="entry name" value="Put_OMP_sf"/>
</dbReference>
<proteinExistence type="predicted"/>
<name>A0A350P915_9ALTE</name>
<dbReference type="Gene3D" id="2.40.128.140">
    <property type="entry name" value="Outer membrane protein"/>
    <property type="match status" value="1"/>
</dbReference>
<dbReference type="InterPro" id="IPR018707">
    <property type="entry name" value="LpxR"/>
</dbReference>
<dbReference type="EMBL" id="DNAN01000658">
    <property type="protein sequence ID" value="HAW77782.1"/>
    <property type="molecule type" value="Genomic_DNA"/>
</dbReference>
<protein>
    <submittedName>
        <fullName evidence="1">Uncharacterized protein</fullName>
    </submittedName>
</protein>
<evidence type="ECO:0000313" key="1">
    <source>
        <dbReference type="EMBL" id="HAW77782.1"/>
    </source>
</evidence>
<sequence>MHRFVYTIAVFLTNTAQAQSNFIDAYKETIKSPATTWVLDSENDAYRGSDRYYTNGIRFTRYHQGAAKLTLNGKHFASFDNDKKFITVPGAPQPTLRNSGPSDCTDEPESAYQMYYQANKLGCFSDGQDIDVHKHYAGWTFANLIYTPTEITATFDEFQPYDRPYAGYTYFGRFVETVRANDSSTHYEVQAGILGKASMSQTVQRVWHKIFGFDRPEWDKQIDTEPALQVNVRYRFAVPSYLKYDLDESANIRLFDIQPYLFAEVGTVFVRATAGVDARIGFNMKGQFSGQKITDSLPKAFDSAILTDESGCVLYILCLPESGYLFGKIEETGVLRNSTIEGGMFTSSEYTQDIRHRVRTTSFGAKINWETWWLSVSFNNRSPEIKGIPFESKYHRWGEFQIGGNW</sequence>
<gene>
    <name evidence="1" type="ORF">DCW74_18865</name>
</gene>
<organism evidence="1 2">
    <name type="scientific">Alteromonas australica</name>
    <dbReference type="NCBI Taxonomy" id="589873"/>
    <lineage>
        <taxon>Bacteria</taxon>
        <taxon>Pseudomonadati</taxon>
        <taxon>Pseudomonadota</taxon>
        <taxon>Gammaproteobacteria</taxon>
        <taxon>Alteromonadales</taxon>
        <taxon>Alteromonadaceae</taxon>
        <taxon>Alteromonas/Salinimonas group</taxon>
        <taxon>Alteromonas</taxon>
    </lineage>
</organism>
<comment type="caution">
    <text evidence="1">The sequence shown here is derived from an EMBL/GenBank/DDBJ whole genome shotgun (WGS) entry which is preliminary data.</text>
</comment>